<evidence type="ECO:0000256" key="1">
    <source>
        <dbReference type="ARBA" id="ARBA00011028"/>
    </source>
</evidence>
<keyword evidence="2" id="KW-0813">Transport</keyword>
<evidence type="ECO:0000313" key="5">
    <source>
        <dbReference type="Proteomes" id="UP000319040"/>
    </source>
</evidence>
<proteinExistence type="inferred from homology"/>
<dbReference type="SUPFAM" id="SSF53807">
    <property type="entry name" value="Helical backbone' metal receptor"/>
    <property type="match status" value="1"/>
</dbReference>
<sequence length="303" mass="34030">MCAMELNGNKIKTMKKKIAAVLFGIAAIAIGSCKPQPSGSTSISVSIQPQKYLVQQLLGEDVAVNVLIPKGSSPATYAPSPVQMKELGESEVYLRIGHIGFEQAWTERIAEINPDLKIVDTSIGISYINGEDYVHGDHVHKGGIDPHVWTSPKSMLTVLANTRQALLSIFPEKREEILKRSTAIEQKVKTLDNEFKTKCESLTNKSFYIFHPAYTYLARDYGLEQISIEHKGNEPSAQWLRKLIDKAREQNIKAIFIQEEFDKRNAEILAAELNIPTVQVNPLSVDWENEMRQTLLKLEKALR</sequence>
<dbReference type="PANTHER" id="PTHR42953">
    <property type="entry name" value="HIGH-AFFINITY ZINC UPTAKE SYSTEM PROTEIN ZNUA-RELATED"/>
    <property type="match status" value="1"/>
</dbReference>
<comment type="similarity">
    <text evidence="1">Belongs to the bacterial solute-binding protein 9 family.</text>
</comment>
<evidence type="ECO:0000256" key="2">
    <source>
        <dbReference type="ARBA" id="ARBA00022448"/>
    </source>
</evidence>
<protein>
    <submittedName>
        <fullName evidence="4">Zinc transport system substrate-binding protein</fullName>
    </submittedName>
</protein>
<keyword evidence="5" id="KW-1185">Reference proteome</keyword>
<evidence type="ECO:0000256" key="3">
    <source>
        <dbReference type="ARBA" id="ARBA00022729"/>
    </source>
</evidence>
<reference evidence="4 5" key="1">
    <citation type="submission" date="2017-05" db="EMBL/GenBank/DDBJ databases">
        <authorList>
            <person name="Varghese N."/>
            <person name="Submissions S."/>
        </authorList>
    </citation>
    <scope>NUCLEOTIDE SEQUENCE [LARGE SCALE GENOMIC DNA]</scope>
    <source>
        <strain evidence="4 5">DSM 27040</strain>
    </source>
</reference>
<keyword evidence="3" id="KW-0732">Signal</keyword>
<gene>
    <name evidence="4" type="ORF">SAMN06265379_103276</name>
</gene>
<evidence type="ECO:0000313" key="4">
    <source>
        <dbReference type="EMBL" id="SMO60416.1"/>
    </source>
</evidence>
<dbReference type="PANTHER" id="PTHR42953:SF3">
    <property type="entry name" value="HIGH-AFFINITY ZINC UPTAKE SYSTEM PROTEIN ZNUA"/>
    <property type="match status" value="1"/>
</dbReference>
<organism evidence="4 5">
    <name type="scientific">Saccharicrinis carchari</name>
    <dbReference type="NCBI Taxonomy" id="1168039"/>
    <lineage>
        <taxon>Bacteria</taxon>
        <taxon>Pseudomonadati</taxon>
        <taxon>Bacteroidota</taxon>
        <taxon>Bacteroidia</taxon>
        <taxon>Marinilabiliales</taxon>
        <taxon>Marinilabiliaceae</taxon>
        <taxon>Saccharicrinis</taxon>
    </lineage>
</organism>
<name>A0A521CLV6_SACCC</name>
<dbReference type="GO" id="GO:0046872">
    <property type="term" value="F:metal ion binding"/>
    <property type="evidence" value="ECO:0007669"/>
    <property type="project" value="InterPro"/>
</dbReference>
<dbReference type="EMBL" id="FXTB01000003">
    <property type="protein sequence ID" value="SMO60416.1"/>
    <property type="molecule type" value="Genomic_DNA"/>
</dbReference>
<dbReference type="Pfam" id="PF01297">
    <property type="entry name" value="ZnuA"/>
    <property type="match status" value="1"/>
</dbReference>
<dbReference type="Gene3D" id="3.40.50.1980">
    <property type="entry name" value="Nitrogenase molybdenum iron protein domain"/>
    <property type="match status" value="2"/>
</dbReference>
<accession>A0A521CLV6</accession>
<dbReference type="GO" id="GO:0030001">
    <property type="term" value="P:metal ion transport"/>
    <property type="evidence" value="ECO:0007669"/>
    <property type="project" value="InterPro"/>
</dbReference>
<dbReference type="InterPro" id="IPR050492">
    <property type="entry name" value="Bact_metal-bind_prot9"/>
</dbReference>
<dbReference type="Proteomes" id="UP000319040">
    <property type="component" value="Unassembled WGS sequence"/>
</dbReference>
<dbReference type="InterPro" id="IPR006127">
    <property type="entry name" value="ZnuA-like"/>
</dbReference>
<dbReference type="AlphaFoldDB" id="A0A521CLV6"/>